<feature type="transmembrane region" description="Helical" evidence="1">
    <location>
        <begin position="72"/>
        <end position="90"/>
    </location>
</feature>
<feature type="transmembrane region" description="Helical" evidence="1">
    <location>
        <begin position="44"/>
        <end position="65"/>
    </location>
</feature>
<feature type="transmembrane region" description="Helical" evidence="1">
    <location>
        <begin position="12"/>
        <end position="38"/>
    </location>
</feature>
<sequence length="179" mass="19101">MEMGGGCLIEVLFVGVWGFMVWVGGLVWVVGVGLYVVVFVVLGYLGWVWVVVFFLCGCFGVLCLVGWGEVGVCFLVLCLWLWCGCGWFGLGFEMVWWVLFVVYELCGVGILVGGLGGVGGGDFVGVMGVGLWLVGGGVGLWVCVFGCLLGVVRWGLFSDVGMVWDVVGGCVGWWVGGWV</sequence>
<feature type="transmembrane region" description="Helical" evidence="1">
    <location>
        <begin position="96"/>
        <end position="118"/>
    </location>
</feature>
<dbReference type="AlphaFoldDB" id="A0AAV2MMZ1"/>
<keyword evidence="1" id="KW-0472">Membrane</keyword>
<gene>
    <name evidence="2" type="ORF">KC01_LOCUS40621</name>
</gene>
<dbReference type="Proteomes" id="UP001497482">
    <property type="component" value="Chromosome 8"/>
</dbReference>
<proteinExistence type="predicted"/>
<keyword evidence="1" id="KW-1133">Transmembrane helix</keyword>
<reference evidence="2 3" key="1">
    <citation type="submission" date="2024-04" db="EMBL/GenBank/DDBJ databases">
        <authorList>
            <person name="Waldvogel A.-M."/>
            <person name="Schoenle A."/>
        </authorList>
    </citation>
    <scope>NUCLEOTIDE SEQUENCE [LARGE SCALE GENOMIC DNA]</scope>
</reference>
<organism evidence="2 3">
    <name type="scientific">Knipowitschia caucasica</name>
    <name type="common">Caucasian dwarf goby</name>
    <name type="synonym">Pomatoschistus caucasicus</name>
    <dbReference type="NCBI Taxonomy" id="637954"/>
    <lineage>
        <taxon>Eukaryota</taxon>
        <taxon>Metazoa</taxon>
        <taxon>Chordata</taxon>
        <taxon>Craniata</taxon>
        <taxon>Vertebrata</taxon>
        <taxon>Euteleostomi</taxon>
        <taxon>Actinopterygii</taxon>
        <taxon>Neopterygii</taxon>
        <taxon>Teleostei</taxon>
        <taxon>Neoteleostei</taxon>
        <taxon>Acanthomorphata</taxon>
        <taxon>Gobiaria</taxon>
        <taxon>Gobiiformes</taxon>
        <taxon>Gobioidei</taxon>
        <taxon>Gobiidae</taxon>
        <taxon>Gobiinae</taxon>
        <taxon>Knipowitschia</taxon>
    </lineage>
</organism>
<keyword evidence="1" id="KW-0812">Transmembrane</keyword>
<protein>
    <recommendedName>
        <fullName evidence="4">NADH dehydrogenase subunit 6</fullName>
    </recommendedName>
</protein>
<evidence type="ECO:0000313" key="2">
    <source>
        <dbReference type="EMBL" id="CAL1614585.1"/>
    </source>
</evidence>
<name>A0AAV2MMZ1_KNICA</name>
<accession>A0AAV2MMZ1</accession>
<keyword evidence="3" id="KW-1185">Reference proteome</keyword>
<evidence type="ECO:0000256" key="1">
    <source>
        <dbReference type="SAM" id="Phobius"/>
    </source>
</evidence>
<dbReference type="EMBL" id="OZ035830">
    <property type="protein sequence ID" value="CAL1614585.1"/>
    <property type="molecule type" value="Genomic_DNA"/>
</dbReference>
<feature type="transmembrane region" description="Helical" evidence="1">
    <location>
        <begin position="130"/>
        <end position="156"/>
    </location>
</feature>
<evidence type="ECO:0000313" key="3">
    <source>
        <dbReference type="Proteomes" id="UP001497482"/>
    </source>
</evidence>
<evidence type="ECO:0008006" key="4">
    <source>
        <dbReference type="Google" id="ProtNLM"/>
    </source>
</evidence>